<dbReference type="SUPFAM" id="SSF52499">
    <property type="entry name" value="Isochorismatase-like hydrolases"/>
    <property type="match status" value="1"/>
</dbReference>
<dbReference type="InterPro" id="IPR000868">
    <property type="entry name" value="Isochorismatase-like_dom"/>
</dbReference>
<dbReference type="AlphaFoldDB" id="A0A4R7C3V6"/>
<dbReference type="InterPro" id="IPR036380">
    <property type="entry name" value="Isochorismatase-like_sf"/>
</dbReference>
<dbReference type="EMBL" id="SNZR01000011">
    <property type="protein sequence ID" value="TDR93134.1"/>
    <property type="molecule type" value="Genomic_DNA"/>
</dbReference>
<protein>
    <submittedName>
        <fullName evidence="3">Ureidoacrylate peracid hydrolase</fullName>
    </submittedName>
</protein>
<evidence type="ECO:0000256" key="1">
    <source>
        <dbReference type="ARBA" id="ARBA00022801"/>
    </source>
</evidence>
<evidence type="ECO:0000313" key="3">
    <source>
        <dbReference type="EMBL" id="TDR93134.1"/>
    </source>
</evidence>
<evidence type="ECO:0000313" key="4">
    <source>
        <dbReference type="Proteomes" id="UP000295122"/>
    </source>
</evidence>
<dbReference type="PANTHER" id="PTHR43540:SF6">
    <property type="entry name" value="ISOCHORISMATASE-LIKE DOMAIN-CONTAINING PROTEIN"/>
    <property type="match status" value="1"/>
</dbReference>
<evidence type="ECO:0000259" key="2">
    <source>
        <dbReference type="Pfam" id="PF00857"/>
    </source>
</evidence>
<dbReference type="PANTHER" id="PTHR43540">
    <property type="entry name" value="PEROXYUREIDOACRYLATE/UREIDOACRYLATE AMIDOHYDROLASE-RELATED"/>
    <property type="match status" value="1"/>
</dbReference>
<sequence length="234" mass="25121">MTPSRLVSLPTRPEPLTVDVARTALIVVDMQNAYCSKGGYFDRVGFDVSGSAPIIAETRRTADACRAVGVPVIYLQMGFDAEGLDVGGAGSPMWHKSNALRFMRAHPEHAGQLLTKGTWDHAIVDELAPAPGDIVVPKARYSGFAGTNLDQVLSARKIETVLVCGVATNVCVESTVRDAHHREYFPVMITDATSAAGPGQQEATEYNIATFFGWLTTGQDLRDALRQNSPASSD</sequence>
<dbReference type="RefSeq" id="WP_133768160.1">
    <property type="nucleotide sequence ID" value="NZ_SNZR01000011.1"/>
</dbReference>
<comment type="caution">
    <text evidence="3">The sequence shown here is derived from an EMBL/GenBank/DDBJ whole genome shotgun (WGS) entry which is preliminary data.</text>
</comment>
<dbReference type="CDD" id="cd00431">
    <property type="entry name" value="cysteine_hydrolases"/>
    <property type="match status" value="1"/>
</dbReference>
<feature type="domain" description="Isochorismatase-like" evidence="2">
    <location>
        <begin position="23"/>
        <end position="219"/>
    </location>
</feature>
<keyword evidence="1 3" id="KW-0378">Hydrolase</keyword>
<gene>
    <name evidence="3" type="ORF">EV668_0388</name>
</gene>
<accession>A0A4R7C3V6</accession>
<keyword evidence="4" id="KW-1185">Reference proteome</keyword>
<dbReference type="InterPro" id="IPR050272">
    <property type="entry name" value="Isochorismatase-like_hydrls"/>
</dbReference>
<dbReference type="Pfam" id="PF00857">
    <property type="entry name" value="Isochorismatase"/>
    <property type="match status" value="1"/>
</dbReference>
<name>A0A4R7C3V6_9HYPH</name>
<dbReference type="Gene3D" id="3.40.50.850">
    <property type="entry name" value="Isochorismatase-like"/>
    <property type="match status" value="1"/>
</dbReference>
<proteinExistence type="predicted"/>
<dbReference type="Proteomes" id="UP000295122">
    <property type="component" value="Unassembled WGS sequence"/>
</dbReference>
<reference evidence="3 4" key="1">
    <citation type="submission" date="2019-03" db="EMBL/GenBank/DDBJ databases">
        <title>Genomic Encyclopedia of Type Strains, Phase IV (KMG-IV): sequencing the most valuable type-strain genomes for metagenomic binning, comparative biology and taxonomic classification.</title>
        <authorList>
            <person name="Goeker M."/>
        </authorList>
    </citation>
    <scope>NUCLEOTIDE SEQUENCE [LARGE SCALE GENOMIC DNA]</scope>
    <source>
        <strain evidence="3 4">DSM 25903</strain>
    </source>
</reference>
<dbReference type="OrthoDB" id="9807387at2"/>
<organism evidence="3 4">
    <name type="scientific">Enterovirga rhinocerotis</name>
    <dbReference type="NCBI Taxonomy" id="1339210"/>
    <lineage>
        <taxon>Bacteria</taxon>
        <taxon>Pseudomonadati</taxon>
        <taxon>Pseudomonadota</taxon>
        <taxon>Alphaproteobacteria</taxon>
        <taxon>Hyphomicrobiales</taxon>
        <taxon>Methylobacteriaceae</taxon>
        <taxon>Enterovirga</taxon>
    </lineage>
</organism>
<dbReference type="GO" id="GO:0016787">
    <property type="term" value="F:hydrolase activity"/>
    <property type="evidence" value="ECO:0007669"/>
    <property type="project" value="UniProtKB-KW"/>
</dbReference>